<dbReference type="CDD" id="cd14363">
    <property type="entry name" value="CUE_TOLIP"/>
    <property type="match status" value="1"/>
</dbReference>
<dbReference type="GO" id="GO:0006511">
    <property type="term" value="P:ubiquitin-dependent protein catabolic process"/>
    <property type="evidence" value="ECO:0007669"/>
    <property type="project" value="TreeGrafter"/>
</dbReference>
<gene>
    <name evidence="2" type="primary">106094350</name>
</gene>
<evidence type="ECO:0000313" key="3">
    <source>
        <dbReference type="Proteomes" id="UP000095300"/>
    </source>
</evidence>
<name>A0A1I8NWN9_STOCA</name>
<dbReference type="PANTHER" id="PTHR16461:SF5">
    <property type="entry name" value="TOLL-INTERACTING PROTEIN"/>
    <property type="match status" value="1"/>
</dbReference>
<dbReference type="PROSITE" id="PS51140">
    <property type="entry name" value="CUE"/>
    <property type="match status" value="1"/>
</dbReference>
<organism evidence="2 3">
    <name type="scientific">Stomoxys calcitrans</name>
    <name type="common">Stable fly</name>
    <name type="synonym">Conops calcitrans</name>
    <dbReference type="NCBI Taxonomy" id="35570"/>
    <lineage>
        <taxon>Eukaryota</taxon>
        <taxon>Metazoa</taxon>
        <taxon>Ecdysozoa</taxon>
        <taxon>Arthropoda</taxon>
        <taxon>Hexapoda</taxon>
        <taxon>Insecta</taxon>
        <taxon>Pterygota</taxon>
        <taxon>Neoptera</taxon>
        <taxon>Endopterygota</taxon>
        <taxon>Diptera</taxon>
        <taxon>Brachycera</taxon>
        <taxon>Muscomorpha</taxon>
        <taxon>Muscoidea</taxon>
        <taxon>Muscidae</taxon>
        <taxon>Stomoxys</taxon>
    </lineage>
</organism>
<accession>A0A1I8NWN9</accession>
<dbReference type="InterPro" id="IPR009060">
    <property type="entry name" value="UBA-like_sf"/>
</dbReference>
<keyword evidence="3" id="KW-1185">Reference proteome</keyword>
<evidence type="ECO:0000313" key="2">
    <source>
        <dbReference type="EnsemblMetazoa" id="SCAU002680-PA"/>
    </source>
</evidence>
<dbReference type="STRING" id="35570.A0A1I8NWN9"/>
<dbReference type="GO" id="GO:0005737">
    <property type="term" value="C:cytoplasm"/>
    <property type="evidence" value="ECO:0007669"/>
    <property type="project" value="TreeGrafter"/>
</dbReference>
<dbReference type="InterPro" id="IPR003892">
    <property type="entry name" value="CUE"/>
</dbReference>
<dbReference type="Gene3D" id="1.10.8.10">
    <property type="entry name" value="DNA helicase RuvA subunit, C-terminal domain"/>
    <property type="match status" value="1"/>
</dbReference>
<dbReference type="GO" id="GO:0031624">
    <property type="term" value="F:ubiquitin conjugating enzyme binding"/>
    <property type="evidence" value="ECO:0007669"/>
    <property type="project" value="TreeGrafter"/>
</dbReference>
<dbReference type="SMART" id="SM00546">
    <property type="entry name" value="CUE"/>
    <property type="match status" value="1"/>
</dbReference>
<dbReference type="FunFam" id="1.10.8.10:FF:000036">
    <property type="entry name" value="Toll-interacting protein-like Protein"/>
    <property type="match status" value="1"/>
</dbReference>
<proteinExistence type="predicted"/>
<dbReference type="GO" id="GO:0043130">
    <property type="term" value="F:ubiquitin binding"/>
    <property type="evidence" value="ECO:0007669"/>
    <property type="project" value="InterPro"/>
</dbReference>
<dbReference type="SUPFAM" id="SSF46934">
    <property type="entry name" value="UBA-like"/>
    <property type="match status" value="1"/>
</dbReference>
<dbReference type="VEuPathDB" id="VectorBase:SCAU002680"/>
<dbReference type="EnsemblMetazoa" id="SCAU002680-RA">
    <property type="protein sequence ID" value="SCAU002680-PA"/>
    <property type="gene ID" value="SCAU002680"/>
</dbReference>
<sequence length="151" mass="17008">MYVEIYDECSFKMDELIAWCEIKIPERVFSGETHEEWYTLSGKQGDGLEGAIDIVLSFSNQPIQPYLYPAAAPMVMVPGRPMPIFVPPPQQQQPVVGQQPVVVPPPQLSAEELKQIQEMFPNIDTEVVKTVFEANRGNKDATINSLLQMNE</sequence>
<reference evidence="2" key="1">
    <citation type="submission" date="2020-05" db="UniProtKB">
        <authorList>
            <consortium name="EnsemblMetazoa"/>
        </authorList>
    </citation>
    <scope>IDENTIFICATION</scope>
    <source>
        <strain evidence="2">USDA</strain>
    </source>
</reference>
<dbReference type="AlphaFoldDB" id="A0A1I8NWN9"/>
<dbReference type="InterPro" id="IPR035892">
    <property type="entry name" value="C2_domain_sf"/>
</dbReference>
<dbReference type="Pfam" id="PF02845">
    <property type="entry name" value="CUE"/>
    <property type="match status" value="1"/>
</dbReference>
<dbReference type="Proteomes" id="UP000095300">
    <property type="component" value="Unassembled WGS sequence"/>
</dbReference>
<dbReference type="InterPro" id="IPR041799">
    <property type="entry name" value="TOLIP_CUE"/>
</dbReference>
<protein>
    <recommendedName>
        <fullName evidence="1">CUE domain-containing protein</fullName>
    </recommendedName>
</protein>
<dbReference type="PANTHER" id="PTHR16461">
    <property type="entry name" value="TOLL-INTERACTING PROTEIN"/>
    <property type="match status" value="1"/>
</dbReference>
<feature type="domain" description="CUE" evidence="1">
    <location>
        <begin position="108"/>
        <end position="151"/>
    </location>
</feature>
<evidence type="ECO:0000259" key="1">
    <source>
        <dbReference type="PROSITE" id="PS51140"/>
    </source>
</evidence>
<dbReference type="SUPFAM" id="SSF49562">
    <property type="entry name" value="C2 domain (Calcium/lipid-binding domain, CaLB)"/>
    <property type="match status" value="1"/>
</dbReference>